<evidence type="ECO:0000259" key="10">
    <source>
        <dbReference type="PROSITE" id="PS50011"/>
    </source>
</evidence>
<keyword evidence="2 7" id="KW-0547">Nucleotide-binding</keyword>
<dbReference type="GO" id="GO:0017148">
    <property type="term" value="P:negative regulation of translation"/>
    <property type="evidence" value="ECO:0007669"/>
    <property type="project" value="UniProtKB-KW"/>
</dbReference>
<keyword evidence="9" id="KW-1133">Transmembrane helix</keyword>
<gene>
    <name evidence="11" type="ORF">TTHERM_00621450</name>
</gene>
<keyword evidence="8" id="KW-0723">Serine/threonine-protein kinase</keyword>
<keyword evidence="4 7" id="KW-0067">ATP-binding</keyword>
<keyword evidence="5" id="KW-0652">Protein synthesis inhibitor</keyword>
<sequence length="466" mass="53628">MKSIEEQAKQFLDKKGFTVQQQLGQGSFGRVYKAFNFNQNQVVAIKAILPCIGNDVSEQFQKTFQEFQNCMKLKSQYIVKVEDVLVDFDNKLLFIVQEYCSNGSLTEYIKKLEKTENILKQIFIQILKGVIAIHEQKIIHSDLKPDNILVDKNRVIKIADFGEAKQLRQEKGHTHTQGQGCTPFFAAPEVNFNNQISKESDYYSVGAIFCLLCDLSLQDMLGIQAGKFPKITNHKYKNLLILAFNMMKYEPKQRACCQAVLNLLQDLDGSNKGEVIKKIEQMGTEFNEETLSLLNNNNKLQSQQTQSELQLPKREKTFFEKFILLFQVIQSIVPLGLTGISIYYITQINLIYSLLLLITCAKLLLSFPCDDLHICTSDFDVGLWSQQLNDTSSSSQLLNFCSQEEPQRRENIQNYFQSKYNQSMSIKYYEDSQGFLPYFYLSGPGVFFLLLLFRLLRWACCCCSKK</sequence>
<evidence type="ECO:0000256" key="1">
    <source>
        <dbReference type="ARBA" id="ARBA00022679"/>
    </source>
</evidence>
<dbReference type="eggNOG" id="KOG0198">
    <property type="taxonomic scope" value="Eukaryota"/>
</dbReference>
<reference evidence="12" key="1">
    <citation type="journal article" date="2006" name="PLoS Biol.">
        <title>Macronuclear genome sequence of the ciliate Tetrahymena thermophila, a model eukaryote.</title>
        <authorList>
            <person name="Eisen J.A."/>
            <person name="Coyne R.S."/>
            <person name="Wu M."/>
            <person name="Wu D."/>
            <person name="Thiagarajan M."/>
            <person name="Wortman J.R."/>
            <person name="Badger J.H."/>
            <person name="Ren Q."/>
            <person name="Amedeo P."/>
            <person name="Jones K.M."/>
            <person name="Tallon L.J."/>
            <person name="Delcher A.L."/>
            <person name="Salzberg S.L."/>
            <person name="Silva J.C."/>
            <person name="Haas B.J."/>
            <person name="Majoros W.H."/>
            <person name="Farzad M."/>
            <person name="Carlton J.M."/>
            <person name="Smith R.K. Jr."/>
            <person name="Garg J."/>
            <person name="Pearlman R.E."/>
            <person name="Karrer K.M."/>
            <person name="Sun L."/>
            <person name="Manning G."/>
            <person name="Elde N.C."/>
            <person name="Turkewitz A.P."/>
            <person name="Asai D.J."/>
            <person name="Wilkes D.E."/>
            <person name="Wang Y."/>
            <person name="Cai H."/>
            <person name="Collins K."/>
            <person name="Stewart B.A."/>
            <person name="Lee S.R."/>
            <person name="Wilamowska K."/>
            <person name="Weinberg Z."/>
            <person name="Ruzzo W.L."/>
            <person name="Wloga D."/>
            <person name="Gaertig J."/>
            <person name="Frankel J."/>
            <person name="Tsao C.-C."/>
            <person name="Gorovsky M.A."/>
            <person name="Keeling P.J."/>
            <person name="Waller R.F."/>
            <person name="Patron N.J."/>
            <person name="Cherry J.M."/>
            <person name="Stover N.A."/>
            <person name="Krieger C.J."/>
            <person name="del Toro C."/>
            <person name="Ryder H.F."/>
            <person name="Williamson S.C."/>
            <person name="Barbeau R.A."/>
            <person name="Hamilton E.P."/>
            <person name="Orias E."/>
        </authorList>
    </citation>
    <scope>NUCLEOTIDE SEQUENCE [LARGE SCALE GENOMIC DNA]</scope>
    <source>
        <strain evidence="12">SB210</strain>
    </source>
</reference>
<dbReference type="Gene3D" id="1.10.510.10">
    <property type="entry name" value="Transferase(Phosphotransferase) domain 1"/>
    <property type="match status" value="1"/>
</dbReference>
<dbReference type="OrthoDB" id="504170at2759"/>
<feature type="transmembrane region" description="Helical" evidence="9">
    <location>
        <begin position="322"/>
        <end position="344"/>
    </location>
</feature>
<keyword evidence="3 11" id="KW-0418">Kinase</keyword>
<dbReference type="AlphaFoldDB" id="Q23MB4"/>
<evidence type="ECO:0000256" key="2">
    <source>
        <dbReference type="ARBA" id="ARBA00022741"/>
    </source>
</evidence>
<dbReference type="SUPFAM" id="SSF56112">
    <property type="entry name" value="Protein kinase-like (PK-like)"/>
    <property type="match status" value="1"/>
</dbReference>
<dbReference type="SMART" id="SM00220">
    <property type="entry name" value="S_TKc"/>
    <property type="match status" value="1"/>
</dbReference>
<dbReference type="PROSITE" id="PS50011">
    <property type="entry name" value="PROTEIN_KINASE_DOM"/>
    <property type="match status" value="1"/>
</dbReference>
<name>Q23MB4_TETTS</name>
<dbReference type="GeneID" id="7826259"/>
<organism evidence="11 12">
    <name type="scientific">Tetrahymena thermophila (strain SB210)</name>
    <dbReference type="NCBI Taxonomy" id="312017"/>
    <lineage>
        <taxon>Eukaryota</taxon>
        <taxon>Sar</taxon>
        <taxon>Alveolata</taxon>
        <taxon>Ciliophora</taxon>
        <taxon>Intramacronucleata</taxon>
        <taxon>Oligohymenophorea</taxon>
        <taxon>Hymenostomatida</taxon>
        <taxon>Tetrahymenina</taxon>
        <taxon>Tetrahymenidae</taxon>
        <taxon>Tetrahymena</taxon>
    </lineage>
</organism>
<dbReference type="GO" id="GO:0004674">
    <property type="term" value="F:protein serine/threonine kinase activity"/>
    <property type="evidence" value="ECO:0007669"/>
    <property type="project" value="UniProtKB-KW"/>
</dbReference>
<feature type="domain" description="Protein kinase" evidence="10">
    <location>
        <begin position="17"/>
        <end position="319"/>
    </location>
</feature>
<proteinExistence type="inferred from homology"/>
<dbReference type="PROSITE" id="PS00107">
    <property type="entry name" value="PROTEIN_KINASE_ATP"/>
    <property type="match status" value="1"/>
</dbReference>
<evidence type="ECO:0000313" key="11">
    <source>
        <dbReference type="EMBL" id="EAR97725.2"/>
    </source>
</evidence>
<evidence type="ECO:0000313" key="12">
    <source>
        <dbReference type="Proteomes" id="UP000009168"/>
    </source>
</evidence>
<evidence type="ECO:0000256" key="7">
    <source>
        <dbReference type="PROSITE-ProRule" id="PRU10141"/>
    </source>
</evidence>
<feature type="transmembrane region" description="Helical" evidence="9">
    <location>
        <begin position="435"/>
        <end position="456"/>
    </location>
</feature>
<keyword evidence="9" id="KW-0812">Transmembrane</keyword>
<evidence type="ECO:0000256" key="5">
    <source>
        <dbReference type="ARBA" id="ARBA00023193"/>
    </source>
</evidence>
<dbReference type="EMBL" id="GG662661">
    <property type="protein sequence ID" value="EAR97725.2"/>
    <property type="molecule type" value="Genomic_DNA"/>
</dbReference>
<protein>
    <submittedName>
        <fullName evidence="11">Serine/Threonine kinase domain protein</fullName>
    </submittedName>
</protein>
<dbReference type="HOGENOM" id="CLU_293823_0_0_1"/>
<dbReference type="GO" id="GO:0005737">
    <property type="term" value="C:cytoplasm"/>
    <property type="evidence" value="ECO:0007669"/>
    <property type="project" value="TreeGrafter"/>
</dbReference>
<dbReference type="InterPro" id="IPR000719">
    <property type="entry name" value="Prot_kinase_dom"/>
</dbReference>
<feature type="binding site" evidence="7">
    <location>
        <position position="46"/>
    </location>
    <ligand>
        <name>ATP</name>
        <dbReference type="ChEBI" id="CHEBI:30616"/>
    </ligand>
</feature>
<keyword evidence="9" id="KW-0472">Membrane</keyword>
<evidence type="ECO:0000256" key="8">
    <source>
        <dbReference type="RuleBase" id="RU000304"/>
    </source>
</evidence>
<feature type="transmembrane region" description="Helical" evidence="9">
    <location>
        <begin position="350"/>
        <end position="367"/>
    </location>
</feature>
<dbReference type="InterPro" id="IPR008271">
    <property type="entry name" value="Ser/Thr_kinase_AS"/>
</dbReference>
<dbReference type="Proteomes" id="UP000009168">
    <property type="component" value="Unassembled WGS sequence"/>
</dbReference>
<evidence type="ECO:0000256" key="9">
    <source>
        <dbReference type="SAM" id="Phobius"/>
    </source>
</evidence>
<dbReference type="InterPro" id="IPR011009">
    <property type="entry name" value="Kinase-like_dom_sf"/>
</dbReference>
<dbReference type="InterPro" id="IPR050339">
    <property type="entry name" value="CC_SR_Kinase"/>
</dbReference>
<dbReference type="PANTHER" id="PTHR11042">
    <property type="entry name" value="EUKARYOTIC TRANSLATION INITIATION FACTOR 2-ALPHA KINASE EIF2-ALPHA KINASE -RELATED"/>
    <property type="match status" value="1"/>
</dbReference>
<dbReference type="GO" id="GO:0005524">
    <property type="term" value="F:ATP binding"/>
    <property type="evidence" value="ECO:0007669"/>
    <property type="project" value="UniProtKB-UniRule"/>
</dbReference>
<dbReference type="STRING" id="312017.Q23MB4"/>
<dbReference type="Pfam" id="PF00069">
    <property type="entry name" value="Pkinase"/>
    <property type="match status" value="1"/>
</dbReference>
<dbReference type="InParanoid" id="Q23MB4"/>
<dbReference type="CDD" id="cd14014">
    <property type="entry name" value="STKc_PknB_like"/>
    <property type="match status" value="1"/>
</dbReference>
<dbReference type="InterPro" id="IPR017441">
    <property type="entry name" value="Protein_kinase_ATP_BS"/>
</dbReference>
<evidence type="ECO:0000256" key="6">
    <source>
        <dbReference type="ARBA" id="ARBA00037982"/>
    </source>
</evidence>
<comment type="similarity">
    <text evidence="6">Belongs to the protein kinase superfamily. Ser/Thr protein kinase family. GCN2 subfamily.</text>
</comment>
<evidence type="ECO:0000256" key="3">
    <source>
        <dbReference type="ARBA" id="ARBA00022777"/>
    </source>
</evidence>
<accession>Q23MB4</accession>
<keyword evidence="1" id="KW-0808">Transferase</keyword>
<dbReference type="KEGG" id="tet:TTHERM_00621450"/>
<dbReference type="RefSeq" id="XP_001017970.2">
    <property type="nucleotide sequence ID" value="XM_001017970.2"/>
</dbReference>
<evidence type="ECO:0000256" key="4">
    <source>
        <dbReference type="ARBA" id="ARBA00022840"/>
    </source>
</evidence>
<keyword evidence="12" id="KW-1185">Reference proteome</keyword>
<dbReference type="PROSITE" id="PS00108">
    <property type="entry name" value="PROTEIN_KINASE_ST"/>
    <property type="match status" value="1"/>
</dbReference>
<dbReference type="GO" id="GO:0005634">
    <property type="term" value="C:nucleus"/>
    <property type="evidence" value="ECO:0007669"/>
    <property type="project" value="TreeGrafter"/>
</dbReference>
<dbReference type="eggNOG" id="KOG0583">
    <property type="taxonomic scope" value="Eukaryota"/>
</dbReference>